<sequence>MLEIFRDSPVGTVLRLLTKNRTAPYPEQLPTFELLSHMRAKEEQIPTPDSISTNGTADATVVVDWYSADDQDNPHNWSTLKKTWVSFLLLIYSFSAYIGSSIYTSSIPSVVQKFGVSEIAASLGLSLYVLAYSIGPLIWTPLSEIPAVGRNPQYIITYMLFVVLCVPTALVDNFAGLLVLRFLLGLMCSPCLATAGASYADFFGARVLPYVIALWGGGATLGPALGPLVGGFAVQEENWRWPAWELLWLAGPTCIAMFLSLPETSTDAILHHRAKRLRRATGREMFKSRSEIRQAQMRPGQIAFDALIKPWEINALDPALLFTTVYIAITYGIYYSFFESFPIVFQGVYGFDLGELGLAFLAVLAGLLTAMVAYMAYFYFVADPRFAKMEPGSITPEMRLVPGLFASFCIPVGLFLFAWTARPSIHWLVSLLGVAISMFGIFIITQCIFIYLPFTYAQYTGSLFAANGFARGAFASGAILFARPMFDTLGVDGGVSLLAGLTVLCVVGIYLIYFYGATLRKKSRFAVSW</sequence>
<keyword evidence="8" id="KW-1185">Reference proteome</keyword>
<dbReference type="InterPro" id="IPR020846">
    <property type="entry name" value="MFS_dom"/>
</dbReference>
<dbReference type="PROSITE" id="PS50850">
    <property type="entry name" value="MFS"/>
    <property type="match status" value="1"/>
</dbReference>
<comment type="subcellular location">
    <subcellularLocation>
        <location evidence="1">Membrane</location>
        <topology evidence="1">Multi-pass membrane protein</topology>
    </subcellularLocation>
</comment>
<dbReference type="GO" id="GO:1990961">
    <property type="term" value="P:xenobiotic detoxification by transmembrane export across the plasma membrane"/>
    <property type="evidence" value="ECO:0007669"/>
    <property type="project" value="TreeGrafter"/>
</dbReference>
<feature type="transmembrane region" description="Helical" evidence="5">
    <location>
        <begin position="123"/>
        <end position="142"/>
    </location>
</feature>
<reference evidence="7" key="1">
    <citation type="journal article" date="2020" name="Stud. Mycol.">
        <title>101 Dothideomycetes genomes: a test case for predicting lifestyles and emergence of pathogens.</title>
        <authorList>
            <person name="Haridas S."/>
            <person name="Albert R."/>
            <person name="Binder M."/>
            <person name="Bloem J."/>
            <person name="Labutti K."/>
            <person name="Salamov A."/>
            <person name="Andreopoulos B."/>
            <person name="Baker S."/>
            <person name="Barry K."/>
            <person name="Bills G."/>
            <person name="Bluhm B."/>
            <person name="Cannon C."/>
            <person name="Castanera R."/>
            <person name="Culley D."/>
            <person name="Daum C."/>
            <person name="Ezra D."/>
            <person name="Gonzalez J."/>
            <person name="Henrissat B."/>
            <person name="Kuo A."/>
            <person name="Liang C."/>
            <person name="Lipzen A."/>
            <person name="Lutzoni F."/>
            <person name="Magnuson J."/>
            <person name="Mondo S."/>
            <person name="Nolan M."/>
            <person name="Ohm R."/>
            <person name="Pangilinan J."/>
            <person name="Park H.-J."/>
            <person name="Ramirez L."/>
            <person name="Alfaro M."/>
            <person name="Sun H."/>
            <person name="Tritt A."/>
            <person name="Yoshinaga Y."/>
            <person name="Zwiers L.-H."/>
            <person name="Turgeon B."/>
            <person name="Goodwin S."/>
            <person name="Spatafora J."/>
            <person name="Crous P."/>
            <person name="Grigoriev I."/>
        </authorList>
    </citation>
    <scope>NUCLEOTIDE SEQUENCE</scope>
    <source>
        <strain evidence="7">CBS 122368</strain>
    </source>
</reference>
<dbReference type="Proteomes" id="UP000800094">
    <property type="component" value="Unassembled WGS sequence"/>
</dbReference>
<dbReference type="GeneID" id="54580280"/>
<feature type="transmembrane region" description="Helical" evidence="5">
    <location>
        <begin position="84"/>
        <end position="103"/>
    </location>
</feature>
<dbReference type="Pfam" id="PF07690">
    <property type="entry name" value="MFS_1"/>
    <property type="match status" value="1"/>
</dbReference>
<evidence type="ECO:0000313" key="8">
    <source>
        <dbReference type="Proteomes" id="UP000800094"/>
    </source>
</evidence>
<dbReference type="InterPro" id="IPR011701">
    <property type="entry name" value="MFS"/>
</dbReference>
<evidence type="ECO:0000256" key="5">
    <source>
        <dbReference type="SAM" id="Phobius"/>
    </source>
</evidence>
<dbReference type="PANTHER" id="PTHR23502">
    <property type="entry name" value="MAJOR FACILITATOR SUPERFAMILY"/>
    <property type="match status" value="1"/>
</dbReference>
<feature type="transmembrane region" description="Helical" evidence="5">
    <location>
        <begin position="319"/>
        <end position="338"/>
    </location>
</feature>
<dbReference type="OrthoDB" id="3357846at2759"/>
<dbReference type="AlphaFoldDB" id="A0A6A6IDI9"/>
<dbReference type="RefSeq" id="XP_033682577.1">
    <property type="nucleotide sequence ID" value="XM_033826950.1"/>
</dbReference>
<dbReference type="InterPro" id="IPR036259">
    <property type="entry name" value="MFS_trans_sf"/>
</dbReference>
<dbReference type="PANTHER" id="PTHR23502:SF23">
    <property type="entry name" value="FLUCONAZOLE RESISTANCE PROTEIN 1"/>
    <property type="match status" value="1"/>
</dbReference>
<name>A0A6A6IDI9_9PLEO</name>
<evidence type="ECO:0000256" key="1">
    <source>
        <dbReference type="ARBA" id="ARBA00004141"/>
    </source>
</evidence>
<feature type="transmembrane region" description="Helical" evidence="5">
    <location>
        <begin position="358"/>
        <end position="380"/>
    </location>
</feature>
<gene>
    <name evidence="7" type="ORF">BU26DRAFT_506787</name>
</gene>
<proteinExistence type="predicted"/>
<organism evidence="7 8">
    <name type="scientific">Trematosphaeria pertusa</name>
    <dbReference type="NCBI Taxonomy" id="390896"/>
    <lineage>
        <taxon>Eukaryota</taxon>
        <taxon>Fungi</taxon>
        <taxon>Dikarya</taxon>
        <taxon>Ascomycota</taxon>
        <taxon>Pezizomycotina</taxon>
        <taxon>Dothideomycetes</taxon>
        <taxon>Pleosporomycetidae</taxon>
        <taxon>Pleosporales</taxon>
        <taxon>Massarineae</taxon>
        <taxon>Trematosphaeriaceae</taxon>
        <taxon>Trematosphaeria</taxon>
    </lineage>
</organism>
<evidence type="ECO:0000256" key="3">
    <source>
        <dbReference type="ARBA" id="ARBA00022989"/>
    </source>
</evidence>
<dbReference type="EMBL" id="ML987197">
    <property type="protein sequence ID" value="KAF2247573.1"/>
    <property type="molecule type" value="Genomic_DNA"/>
</dbReference>
<protein>
    <submittedName>
        <fullName evidence="7">MFS general substrate transporter</fullName>
    </submittedName>
</protein>
<keyword evidence="3 5" id="KW-1133">Transmembrane helix</keyword>
<dbReference type="GO" id="GO:0015244">
    <property type="term" value="F:fluconazole transmembrane transporter activity"/>
    <property type="evidence" value="ECO:0007669"/>
    <property type="project" value="TreeGrafter"/>
</dbReference>
<dbReference type="Gene3D" id="1.20.1250.20">
    <property type="entry name" value="MFS general substrate transporter like domains"/>
    <property type="match status" value="1"/>
</dbReference>
<feature type="transmembrane region" description="Helical" evidence="5">
    <location>
        <begin position="207"/>
        <end position="226"/>
    </location>
</feature>
<keyword evidence="4 5" id="KW-0472">Membrane</keyword>
<evidence type="ECO:0000256" key="4">
    <source>
        <dbReference type="ARBA" id="ARBA00023136"/>
    </source>
</evidence>
<accession>A0A6A6IDI9</accession>
<feature type="transmembrane region" description="Helical" evidence="5">
    <location>
        <begin position="400"/>
        <end position="419"/>
    </location>
</feature>
<feature type="transmembrane region" description="Helical" evidence="5">
    <location>
        <begin position="177"/>
        <end position="200"/>
    </location>
</feature>
<evidence type="ECO:0000313" key="7">
    <source>
        <dbReference type="EMBL" id="KAF2247573.1"/>
    </source>
</evidence>
<evidence type="ECO:0000256" key="2">
    <source>
        <dbReference type="ARBA" id="ARBA00022692"/>
    </source>
</evidence>
<feature type="transmembrane region" description="Helical" evidence="5">
    <location>
        <begin position="154"/>
        <end position="171"/>
    </location>
</feature>
<feature type="transmembrane region" description="Helical" evidence="5">
    <location>
        <begin position="425"/>
        <end position="452"/>
    </location>
</feature>
<feature type="domain" description="Major facilitator superfamily (MFS) profile" evidence="6">
    <location>
        <begin position="85"/>
        <end position="529"/>
    </location>
</feature>
<evidence type="ECO:0000259" key="6">
    <source>
        <dbReference type="PROSITE" id="PS50850"/>
    </source>
</evidence>
<dbReference type="GO" id="GO:0005886">
    <property type="term" value="C:plasma membrane"/>
    <property type="evidence" value="ECO:0007669"/>
    <property type="project" value="TreeGrafter"/>
</dbReference>
<dbReference type="SUPFAM" id="SSF103473">
    <property type="entry name" value="MFS general substrate transporter"/>
    <property type="match status" value="1"/>
</dbReference>
<keyword evidence="2 5" id="KW-0812">Transmembrane</keyword>
<feature type="transmembrane region" description="Helical" evidence="5">
    <location>
        <begin position="494"/>
        <end position="515"/>
    </location>
</feature>
<feature type="transmembrane region" description="Helical" evidence="5">
    <location>
        <begin position="464"/>
        <end position="482"/>
    </location>
</feature>